<evidence type="ECO:0000313" key="7">
    <source>
        <dbReference type="Proteomes" id="UP000653343"/>
    </source>
</evidence>
<protein>
    <recommendedName>
        <fullName evidence="5">CENP-V/GFA domain-containing protein</fullName>
    </recommendedName>
</protein>
<dbReference type="EMBL" id="BMYU01000001">
    <property type="protein sequence ID" value="GGX32534.1"/>
    <property type="molecule type" value="Genomic_DNA"/>
</dbReference>
<keyword evidence="7" id="KW-1185">Reference proteome</keyword>
<organism evidence="6 7">
    <name type="scientific">Undibacterium squillarum</name>
    <dbReference type="NCBI Taxonomy" id="1131567"/>
    <lineage>
        <taxon>Bacteria</taxon>
        <taxon>Pseudomonadati</taxon>
        <taxon>Pseudomonadota</taxon>
        <taxon>Betaproteobacteria</taxon>
        <taxon>Burkholderiales</taxon>
        <taxon>Oxalobacteraceae</taxon>
        <taxon>Undibacterium</taxon>
    </lineage>
</organism>
<name>A0ABQ2XSU9_9BURK</name>
<dbReference type="InterPro" id="IPR006913">
    <property type="entry name" value="CENP-V/GFA"/>
</dbReference>
<evidence type="ECO:0000256" key="4">
    <source>
        <dbReference type="ARBA" id="ARBA00023239"/>
    </source>
</evidence>
<dbReference type="RefSeq" id="WP_189355625.1">
    <property type="nucleotide sequence ID" value="NZ_BMYU01000001.1"/>
</dbReference>
<dbReference type="Pfam" id="PF04828">
    <property type="entry name" value="GFA"/>
    <property type="match status" value="1"/>
</dbReference>
<evidence type="ECO:0000256" key="2">
    <source>
        <dbReference type="ARBA" id="ARBA00022723"/>
    </source>
</evidence>
<evidence type="ECO:0000259" key="5">
    <source>
        <dbReference type="PROSITE" id="PS51891"/>
    </source>
</evidence>
<accession>A0ABQ2XSU9</accession>
<dbReference type="PROSITE" id="PS51891">
    <property type="entry name" value="CENP_V_GFA"/>
    <property type="match status" value="1"/>
</dbReference>
<dbReference type="PANTHER" id="PTHR33337:SF40">
    <property type="entry name" value="CENP-V_GFA DOMAIN-CONTAINING PROTEIN-RELATED"/>
    <property type="match status" value="1"/>
</dbReference>
<comment type="similarity">
    <text evidence="1">Belongs to the Gfa family.</text>
</comment>
<keyword evidence="3" id="KW-0862">Zinc</keyword>
<comment type="caution">
    <text evidence="6">The sequence shown here is derived from an EMBL/GenBank/DDBJ whole genome shotgun (WGS) entry which is preliminary data.</text>
</comment>
<feature type="domain" description="CENP-V/GFA" evidence="5">
    <location>
        <begin position="5"/>
        <end position="125"/>
    </location>
</feature>
<keyword evidence="2" id="KW-0479">Metal-binding</keyword>
<dbReference type="Proteomes" id="UP000653343">
    <property type="component" value="Unassembled WGS sequence"/>
</dbReference>
<evidence type="ECO:0000256" key="3">
    <source>
        <dbReference type="ARBA" id="ARBA00022833"/>
    </source>
</evidence>
<dbReference type="InterPro" id="IPR011057">
    <property type="entry name" value="Mss4-like_sf"/>
</dbReference>
<dbReference type="SUPFAM" id="SSF51316">
    <property type="entry name" value="Mss4-like"/>
    <property type="match status" value="1"/>
</dbReference>
<evidence type="ECO:0000313" key="6">
    <source>
        <dbReference type="EMBL" id="GGX32534.1"/>
    </source>
</evidence>
<evidence type="ECO:0000256" key="1">
    <source>
        <dbReference type="ARBA" id="ARBA00005495"/>
    </source>
</evidence>
<reference evidence="7" key="1">
    <citation type="journal article" date="2019" name="Int. J. Syst. Evol. Microbiol.">
        <title>The Global Catalogue of Microorganisms (GCM) 10K type strain sequencing project: providing services to taxonomists for standard genome sequencing and annotation.</title>
        <authorList>
            <consortium name="The Broad Institute Genomics Platform"/>
            <consortium name="The Broad Institute Genome Sequencing Center for Infectious Disease"/>
            <person name="Wu L."/>
            <person name="Ma J."/>
        </authorList>
    </citation>
    <scope>NUCLEOTIDE SEQUENCE [LARGE SCALE GENOMIC DNA]</scope>
    <source>
        <strain evidence="7">KCTC 23917</strain>
    </source>
</reference>
<gene>
    <name evidence="6" type="ORF">GCM10010946_07190</name>
</gene>
<dbReference type="PANTHER" id="PTHR33337">
    <property type="entry name" value="GFA DOMAIN-CONTAINING PROTEIN"/>
    <property type="match status" value="1"/>
</dbReference>
<keyword evidence="4" id="KW-0456">Lyase</keyword>
<sequence>MQQLSTGSCLCGLIRYEIQGMINDVSHCYCRMCQKAHGAACGSYANVPTHQFRWIQGQEYLKTYHSSPGVQRLSCQECASPLIWQSGQHFPGMVSCSLGTLDTPLPPLTLLTSRHLYAEQQPAWHRELLAENPRK</sequence>
<dbReference type="Gene3D" id="3.90.1590.10">
    <property type="entry name" value="glutathione-dependent formaldehyde- activating enzyme (gfa)"/>
    <property type="match status" value="1"/>
</dbReference>
<proteinExistence type="inferred from homology"/>